<dbReference type="Proteomes" id="UP001140560">
    <property type="component" value="Unassembled WGS sequence"/>
</dbReference>
<dbReference type="PANTHER" id="PTHR19384">
    <property type="entry name" value="NITRIC OXIDE SYNTHASE-RELATED"/>
    <property type="match status" value="1"/>
</dbReference>
<dbReference type="InterPro" id="IPR039261">
    <property type="entry name" value="FNR_nucleotide-bd"/>
</dbReference>
<evidence type="ECO:0000256" key="9">
    <source>
        <dbReference type="ARBA" id="ARBA00022723"/>
    </source>
</evidence>
<evidence type="ECO:0000256" key="7">
    <source>
        <dbReference type="ARBA" id="ARBA00022630"/>
    </source>
</evidence>
<evidence type="ECO:0000259" key="19">
    <source>
        <dbReference type="PROSITE" id="PS51384"/>
    </source>
</evidence>
<dbReference type="SUPFAM" id="SSF53323">
    <property type="entry name" value="Pyruvate-ferredoxin oxidoreductase, PFOR, domain III"/>
    <property type="match status" value="1"/>
</dbReference>
<dbReference type="AlphaFoldDB" id="A0A9W9CSG7"/>
<dbReference type="FunFam" id="1.20.990.10:FF:000010">
    <property type="entry name" value="Sulfite reductase [NADPH] flavoprotein component"/>
    <property type="match status" value="1"/>
</dbReference>
<dbReference type="Pfam" id="PF00667">
    <property type="entry name" value="FAD_binding_1"/>
    <property type="match status" value="1"/>
</dbReference>
<reference evidence="20" key="1">
    <citation type="submission" date="2022-10" db="EMBL/GenBank/DDBJ databases">
        <title>Tapping the CABI collections for fungal endophytes: first genome assemblies for Collariella, Neodidymelliopsis, Ascochyta clinopodiicola, Didymella pomorum, Didymosphaeria variabile, Neocosmospora piperis and Neocucurbitaria cava.</title>
        <authorList>
            <person name="Hill R."/>
        </authorList>
    </citation>
    <scope>NUCLEOTIDE SEQUENCE</scope>
    <source>
        <strain evidence="20">IMI 356814</strain>
    </source>
</reference>
<dbReference type="EMBL" id="JAPEUY010000001">
    <property type="protein sequence ID" value="KAJ4377964.1"/>
    <property type="molecule type" value="Genomic_DNA"/>
</dbReference>
<dbReference type="Gene3D" id="3.40.920.10">
    <property type="entry name" value="Pyruvate-ferredoxin oxidoreductase, PFOR, domain III"/>
    <property type="match status" value="1"/>
</dbReference>
<organism evidence="20 21">
    <name type="scientific">Neocucurbitaria cava</name>
    <dbReference type="NCBI Taxonomy" id="798079"/>
    <lineage>
        <taxon>Eukaryota</taxon>
        <taxon>Fungi</taxon>
        <taxon>Dikarya</taxon>
        <taxon>Ascomycota</taxon>
        <taxon>Pezizomycotina</taxon>
        <taxon>Dothideomycetes</taxon>
        <taxon>Pleosporomycetidae</taxon>
        <taxon>Pleosporales</taxon>
        <taxon>Pleosporineae</taxon>
        <taxon>Cucurbitariaceae</taxon>
        <taxon>Neocucurbitaria</taxon>
    </lineage>
</organism>
<keyword evidence="7" id="KW-0285">Flavoprotein</keyword>
<dbReference type="PROSITE" id="PS51384">
    <property type="entry name" value="FAD_FR"/>
    <property type="match status" value="1"/>
</dbReference>
<dbReference type="InterPro" id="IPR003097">
    <property type="entry name" value="CysJ-like_FAD-binding"/>
</dbReference>
<dbReference type="InterPro" id="IPR019752">
    <property type="entry name" value="Pyrv/ketoisovalerate_OxRed_cat"/>
</dbReference>
<dbReference type="InterPro" id="IPR017927">
    <property type="entry name" value="FAD-bd_FR_type"/>
</dbReference>
<evidence type="ECO:0000256" key="18">
    <source>
        <dbReference type="SAM" id="MobiDB-lite"/>
    </source>
</evidence>
<accession>A0A9W9CSG7</accession>
<dbReference type="PANTHER" id="PTHR19384:SF109">
    <property type="entry name" value="SULFITE REDUCTASE [NADPH] FLAVOPROTEIN COMPONENT"/>
    <property type="match status" value="1"/>
</dbReference>
<evidence type="ECO:0000256" key="8">
    <source>
        <dbReference type="ARBA" id="ARBA00022643"/>
    </source>
</evidence>
<dbReference type="InterPro" id="IPR017938">
    <property type="entry name" value="Riboflavin_synthase-like_b-brl"/>
</dbReference>
<dbReference type="GO" id="GO:0010181">
    <property type="term" value="F:FMN binding"/>
    <property type="evidence" value="ECO:0007669"/>
    <property type="project" value="TreeGrafter"/>
</dbReference>
<evidence type="ECO:0000256" key="17">
    <source>
        <dbReference type="ARBA" id="ARBA00059320"/>
    </source>
</evidence>
<keyword evidence="21" id="KW-1185">Reference proteome</keyword>
<evidence type="ECO:0000256" key="4">
    <source>
        <dbReference type="ARBA" id="ARBA00012604"/>
    </source>
</evidence>
<dbReference type="InterPro" id="IPR023173">
    <property type="entry name" value="NADPH_Cyt_P450_Rdtase_alpha"/>
</dbReference>
<feature type="region of interest" description="Disordered" evidence="18">
    <location>
        <begin position="1"/>
        <end position="27"/>
    </location>
</feature>
<dbReference type="PRINTS" id="PR00371">
    <property type="entry name" value="FPNCR"/>
</dbReference>
<dbReference type="SUPFAM" id="SSF52922">
    <property type="entry name" value="TK C-terminal domain-like"/>
    <property type="match status" value="1"/>
</dbReference>
<dbReference type="OrthoDB" id="1856718at2759"/>
<dbReference type="Gene3D" id="3.40.50.80">
    <property type="entry name" value="Nucleotide-binding domain of ferredoxin-NADP reductase (FNR) module"/>
    <property type="match status" value="1"/>
</dbReference>
<comment type="caution">
    <text evidence="20">The sequence shown here is derived from an EMBL/GenBank/DDBJ whole genome shotgun (WGS) entry which is preliminary data.</text>
</comment>
<dbReference type="Pfam" id="PF00175">
    <property type="entry name" value="NAD_binding_1"/>
    <property type="match status" value="1"/>
</dbReference>
<evidence type="ECO:0000256" key="14">
    <source>
        <dbReference type="ARBA" id="ARBA00023004"/>
    </source>
</evidence>
<evidence type="ECO:0000256" key="2">
    <source>
        <dbReference type="ARBA" id="ARBA00001974"/>
    </source>
</evidence>
<dbReference type="GO" id="GO:0016903">
    <property type="term" value="F:oxidoreductase activity, acting on the aldehyde or oxo group of donors"/>
    <property type="evidence" value="ECO:0007669"/>
    <property type="project" value="InterPro"/>
</dbReference>
<feature type="compositionally biased region" description="Polar residues" evidence="18">
    <location>
        <begin position="15"/>
        <end position="27"/>
    </location>
</feature>
<evidence type="ECO:0000256" key="12">
    <source>
        <dbReference type="ARBA" id="ARBA00022982"/>
    </source>
</evidence>
<evidence type="ECO:0000256" key="3">
    <source>
        <dbReference type="ARBA" id="ARBA00004774"/>
    </source>
</evidence>
<evidence type="ECO:0000256" key="6">
    <source>
        <dbReference type="ARBA" id="ARBA00022485"/>
    </source>
</evidence>
<keyword evidence="8" id="KW-0288">FMN</keyword>
<evidence type="ECO:0000313" key="21">
    <source>
        <dbReference type="Proteomes" id="UP001140560"/>
    </source>
</evidence>
<evidence type="ECO:0000256" key="16">
    <source>
        <dbReference type="ARBA" id="ARBA00052219"/>
    </source>
</evidence>
<name>A0A9W9CSG7_9PLEO</name>
<feature type="domain" description="FAD-binding FR-type" evidence="19">
    <location>
        <begin position="690"/>
        <end position="921"/>
    </location>
</feature>
<dbReference type="SUPFAM" id="SSF52343">
    <property type="entry name" value="Ferredoxin reductase-like, C-terminal NADP-linked domain"/>
    <property type="match status" value="1"/>
</dbReference>
<keyword evidence="10" id="KW-0274">FAD</keyword>
<comment type="catalytic activity">
    <reaction evidence="16">
        <text>hydrogen sulfide + 3 NADP(+) + 3 H2O = sulfite + 3 NADPH + 4 H(+)</text>
        <dbReference type="Rhea" id="RHEA:13801"/>
        <dbReference type="ChEBI" id="CHEBI:15377"/>
        <dbReference type="ChEBI" id="CHEBI:15378"/>
        <dbReference type="ChEBI" id="CHEBI:17359"/>
        <dbReference type="ChEBI" id="CHEBI:29919"/>
        <dbReference type="ChEBI" id="CHEBI:57783"/>
        <dbReference type="ChEBI" id="CHEBI:58349"/>
        <dbReference type="EC" id="1.8.1.2"/>
    </reaction>
</comment>
<dbReference type="InterPro" id="IPR001709">
    <property type="entry name" value="Flavoprot_Pyr_Nucl_cyt_Rdtase"/>
</dbReference>
<evidence type="ECO:0000256" key="11">
    <source>
        <dbReference type="ARBA" id="ARBA00022857"/>
    </source>
</evidence>
<keyword evidence="15" id="KW-0411">Iron-sulfur</keyword>
<keyword evidence="6" id="KW-0004">4Fe-4S</keyword>
<dbReference type="Gene3D" id="3.40.50.920">
    <property type="match status" value="1"/>
</dbReference>
<evidence type="ECO:0000256" key="15">
    <source>
        <dbReference type="ARBA" id="ARBA00023014"/>
    </source>
</evidence>
<keyword evidence="9" id="KW-0479">Metal-binding</keyword>
<comment type="cofactor">
    <cofactor evidence="1">
        <name>FMN</name>
        <dbReference type="ChEBI" id="CHEBI:58210"/>
    </cofactor>
</comment>
<dbReference type="GO" id="GO:0051539">
    <property type="term" value="F:4 iron, 4 sulfur cluster binding"/>
    <property type="evidence" value="ECO:0007669"/>
    <property type="project" value="UniProtKB-KW"/>
</dbReference>
<dbReference type="CDD" id="cd06207">
    <property type="entry name" value="CyPoR_like"/>
    <property type="match status" value="1"/>
</dbReference>
<evidence type="ECO:0000256" key="1">
    <source>
        <dbReference type="ARBA" id="ARBA00001917"/>
    </source>
</evidence>
<dbReference type="GO" id="GO:0004783">
    <property type="term" value="F:sulfite reductase (NADPH) activity"/>
    <property type="evidence" value="ECO:0007669"/>
    <property type="project" value="UniProtKB-EC"/>
</dbReference>
<keyword evidence="13 20" id="KW-0560">Oxidoreductase</keyword>
<comment type="pathway">
    <text evidence="3">Sulfur metabolism; hydrogen sulfide biosynthesis; hydrogen sulfide from sulfite (NADPH route): step 1/1.</text>
</comment>
<dbReference type="EC" id="1.8.1.2" evidence="4"/>
<evidence type="ECO:0000313" key="20">
    <source>
        <dbReference type="EMBL" id="KAJ4377964.1"/>
    </source>
</evidence>
<comment type="function">
    <text evidence="17">This enzyme catalyzes the 6-electron reduction of sulfite to sulfide. This is one of several activities required for the biosynthesis of L-cysteine from sulfate.</text>
</comment>
<dbReference type="InterPro" id="IPR002869">
    <property type="entry name" value="Pyrv_flavodox_OxRed_cen"/>
</dbReference>
<dbReference type="Gene3D" id="1.20.990.10">
    <property type="entry name" value="NADPH-cytochrome p450 Reductase, Chain A, domain 3"/>
    <property type="match status" value="1"/>
</dbReference>
<dbReference type="Pfam" id="PF01558">
    <property type="entry name" value="POR"/>
    <property type="match status" value="1"/>
</dbReference>
<protein>
    <recommendedName>
        <fullName evidence="4">assimilatory sulfite reductase (NADPH)</fullName>
        <ecNumber evidence="4">1.8.1.2</ecNumber>
    </recommendedName>
</protein>
<sequence>MHFQQTESAGPGAEQKQNTPKDFTKTSSSLPFGQHLSLESISGPTYLTAQTLVQQVAYTLSDKIFAYSAESFDLDVAVKFWQEQGEKNAFGYETGVSALETRTGAGAIALGYMFSKDFDLKKRHIPQAIVASSSTLSYLRSFLDQLSALYSVANPLTAHIAAVDYSANSNAGLVTDYVSSLTLAEDLGLGLVCSPSVFETQHMSLFATLLSSIVPTIHTYDGISVGRETARLVDTLDQSRLHSSYQAVLKAVSEVDKKHSDTAGRVLHLLQAFNDELGEDYKLFDYYGHEQPESVLVVFGTVEASLTAQVANALSKDGDKVGVVNVRVYRPFVEEAFLEALPKSTRRVAVLGQVKDEAAVLDLAEYSKLYSDVLAATQFAFDRNVEVTDVKYSREQVWTPSNILDVFRQIHGEKVQTDVRSYVDILNTADVKQYTFWDLDESSAAHAPVVLGKLLSSDSSKNVFVSSGHDNLVRGGVTRTDIRNADYTIEAPYSVEQADIAFVGHLSILQEFDVLNSIKTDSSIIVKLPGMKDEDLEKNLSPAFRKALVDKDVELFVIDPALSEAVAEDATLESYLVQLAFLKVAREDLLTSGLSKLAAINGSSEVFEKLSQQLESALREVEVPAAWGTIEEDVEPIRLPSDINVNSFAPFDRNEHEPPTLLKDWQIAAKGFAFKEAYGTDTQVRPDLGIKTSIVTVKEHRRLTPLTYDRNIFHIEFDLGNSGVTYAIGEALGIHAENDKEHVEEFIKWYGLNPDEIVEVPSREDPDVLVNRTVYQSLMQNVDIFGRPPKRFYEALAEFADDEREKRELLQLLSPEGATEFKRRAEVDTVTFADILLEFPSAHPSFHDIVRIVSPMKRREYSIASAQHVTPNSVALLIVTVNWVDPKGRDRFGQATRYLNALKVGAPVTVSVKPSVMKLPTKTTAPIIMAGLGTGLAPFRAFVQERAYQKQQGHEIGEVLLYMGSRHQREEYLFGEEWEAYQDAGIITLLGRAFSRDQPQKIYIQDRMRQSLTDIRRSYLEKEGSFYLCGPTWPVPDVTEVLQEAVEVEHKSRNPGAKKIDSRKEIEKMKDEGRYVLEVY</sequence>
<dbReference type="GO" id="GO:0005829">
    <property type="term" value="C:cytosol"/>
    <property type="evidence" value="ECO:0007669"/>
    <property type="project" value="TreeGrafter"/>
</dbReference>
<dbReference type="InterPro" id="IPR001433">
    <property type="entry name" value="OxRdtase_FAD/NAD-bd"/>
</dbReference>
<gene>
    <name evidence="20" type="primary">MET10</name>
    <name evidence="20" type="ORF">N0V83_000794</name>
</gene>
<dbReference type="InterPro" id="IPR009014">
    <property type="entry name" value="Transketo_C/PFOR_II"/>
</dbReference>
<evidence type="ECO:0000256" key="13">
    <source>
        <dbReference type="ARBA" id="ARBA00023002"/>
    </source>
</evidence>
<keyword evidence="11" id="KW-0521">NADP</keyword>
<dbReference type="Gene3D" id="3.40.50.970">
    <property type="match status" value="1"/>
</dbReference>
<dbReference type="Gene3D" id="2.40.30.10">
    <property type="entry name" value="Translation factors"/>
    <property type="match status" value="1"/>
</dbReference>
<keyword evidence="14" id="KW-0408">Iron</keyword>
<keyword evidence="12" id="KW-0249">Electron transport</keyword>
<dbReference type="SUPFAM" id="SSF63380">
    <property type="entry name" value="Riboflavin synthase domain-like"/>
    <property type="match status" value="1"/>
</dbReference>
<evidence type="ECO:0000256" key="5">
    <source>
        <dbReference type="ARBA" id="ARBA00022448"/>
    </source>
</evidence>
<dbReference type="GO" id="GO:0046872">
    <property type="term" value="F:metal ion binding"/>
    <property type="evidence" value="ECO:0007669"/>
    <property type="project" value="UniProtKB-KW"/>
</dbReference>
<evidence type="ECO:0000256" key="10">
    <source>
        <dbReference type="ARBA" id="ARBA00022827"/>
    </source>
</evidence>
<comment type="cofactor">
    <cofactor evidence="2">
        <name>FAD</name>
        <dbReference type="ChEBI" id="CHEBI:57692"/>
    </cofactor>
</comment>
<dbReference type="GO" id="GO:0050660">
    <property type="term" value="F:flavin adenine dinucleotide binding"/>
    <property type="evidence" value="ECO:0007669"/>
    <property type="project" value="TreeGrafter"/>
</dbReference>
<dbReference type="FunFam" id="3.40.50.920:FF:000007">
    <property type="entry name" value="Pyruvate:ferredoxin (Flavodoxin) oxidoreductase"/>
    <property type="match status" value="1"/>
</dbReference>
<proteinExistence type="predicted"/>
<dbReference type="FunFam" id="3.40.50.970:FF:000052">
    <property type="entry name" value="Sulfite reductase [NADPH] flavoprotein component"/>
    <property type="match status" value="1"/>
</dbReference>
<keyword evidence="5" id="KW-0813">Transport</keyword>
<dbReference type="FunFam" id="3.40.50.80:FF:000011">
    <property type="entry name" value="Sulfite reductase flavoprotein component"/>
    <property type="match status" value="1"/>
</dbReference>